<dbReference type="PANTHER" id="PTHR14781">
    <property type="entry name" value="INTRAFLAGELLAR TRANSPORT PROTEIN 56"/>
    <property type="match status" value="1"/>
</dbReference>
<dbReference type="InterPro" id="IPR030511">
    <property type="entry name" value="TTC26"/>
</dbReference>
<evidence type="ECO:0000256" key="3">
    <source>
        <dbReference type="ARBA" id="ARBA00022737"/>
    </source>
</evidence>
<dbReference type="SUPFAM" id="SSF48452">
    <property type="entry name" value="TPR-like"/>
    <property type="match status" value="1"/>
</dbReference>
<feature type="non-terminal residue" evidence="6">
    <location>
        <position position="204"/>
    </location>
</feature>
<name>K0T0Y1_THAOC</name>
<dbReference type="AlphaFoldDB" id="K0T0Y1"/>
<organism evidence="6 7">
    <name type="scientific">Thalassiosira oceanica</name>
    <name type="common">Marine diatom</name>
    <dbReference type="NCBI Taxonomy" id="159749"/>
    <lineage>
        <taxon>Eukaryota</taxon>
        <taxon>Sar</taxon>
        <taxon>Stramenopiles</taxon>
        <taxon>Ochrophyta</taxon>
        <taxon>Bacillariophyta</taxon>
        <taxon>Coscinodiscophyceae</taxon>
        <taxon>Thalassiosirophycidae</taxon>
        <taxon>Thalassiosirales</taxon>
        <taxon>Thalassiosiraceae</taxon>
        <taxon>Thalassiosira</taxon>
    </lineage>
</organism>
<dbReference type="GO" id="GO:0030992">
    <property type="term" value="C:intraciliary transport particle B"/>
    <property type="evidence" value="ECO:0007669"/>
    <property type="project" value="TreeGrafter"/>
</dbReference>
<evidence type="ECO:0000313" key="7">
    <source>
        <dbReference type="Proteomes" id="UP000266841"/>
    </source>
</evidence>
<reference evidence="6 7" key="1">
    <citation type="journal article" date="2012" name="Genome Biol.">
        <title>Genome and low-iron response of an oceanic diatom adapted to chronic iron limitation.</title>
        <authorList>
            <person name="Lommer M."/>
            <person name="Specht M."/>
            <person name="Roy A.S."/>
            <person name="Kraemer L."/>
            <person name="Andreson R."/>
            <person name="Gutowska M.A."/>
            <person name="Wolf J."/>
            <person name="Bergner S.V."/>
            <person name="Schilhabel M.B."/>
            <person name="Klostermeier U.C."/>
            <person name="Beiko R.G."/>
            <person name="Rosenstiel P."/>
            <person name="Hippler M."/>
            <person name="Laroche J."/>
        </authorList>
    </citation>
    <scope>NUCLEOTIDE SEQUENCE [LARGE SCALE GENOMIC DNA]</scope>
    <source>
        <strain evidence="6 7">CCMP1005</strain>
    </source>
</reference>
<dbReference type="EMBL" id="AGNL01007967">
    <property type="protein sequence ID" value="EJK70854.1"/>
    <property type="molecule type" value="Genomic_DNA"/>
</dbReference>
<keyword evidence="4" id="KW-0802">TPR repeat</keyword>
<comment type="similarity">
    <text evidence="2">Belongs to the IFT56 family.</text>
</comment>
<dbReference type="GO" id="GO:0097546">
    <property type="term" value="C:ciliary base"/>
    <property type="evidence" value="ECO:0007669"/>
    <property type="project" value="TreeGrafter"/>
</dbReference>
<keyword evidence="5" id="KW-0966">Cell projection</keyword>
<evidence type="ECO:0000256" key="2">
    <source>
        <dbReference type="ARBA" id="ARBA00007834"/>
    </source>
</evidence>
<dbReference type="GO" id="GO:0035720">
    <property type="term" value="P:intraciliary anterograde transport"/>
    <property type="evidence" value="ECO:0007669"/>
    <property type="project" value="TreeGrafter"/>
</dbReference>
<evidence type="ECO:0000256" key="5">
    <source>
        <dbReference type="ARBA" id="ARBA00023273"/>
    </source>
</evidence>
<evidence type="ECO:0000256" key="1">
    <source>
        <dbReference type="ARBA" id="ARBA00004138"/>
    </source>
</evidence>
<sequence length="204" mass="22338">MTATLAVPTLTSTCAPSGLENFYISGRLPCRSVREERLRMMPSMPFLDHVENGDFVGALTVIGEPRSNDEDNKSLWRAYCLSRLGQHAKAKEIYIDMLSSGENNGGDDCGVSRNTIMLYLSIVYCHLGDFSSAEELALAVDFGDKTTDLSGRSQVCGQQLTDSLEDALAAAAVDFSFRNRYEDAAVVYNKILARDGKELALSVF</sequence>
<dbReference type="PANTHER" id="PTHR14781:SF0">
    <property type="entry name" value="INTRAFLAGELLAR TRANSPORT PROTEIN 56"/>
    <property type="match status" value="1"/>
</dbReference>
<comment type="subcellular location">
    <subcellularLocation>
        <location evidence="1">Cell projection</location>
        <location evidence="1">Cilium</location>
    </subcellularLocation>
</comment>
<protein>
    <submittedName>
        <fullName evidence="6">Uncharacterized protein</fullName>
    </submittedName>
</protein>
<evidence type="ECO:0000313" key="6">
    <source>
        <dbReference type="EMBL" id="EJK70854.1"/>
    </source>
</evidence>
<dbReference type="GO" id="GO:0036064">
    <property type="term" value="C:ciliary basal body"/>
    <property type="evidence" value="ECO:0007669"/>
    <property type="project" value="TreeGrafter"/>
</dbReference>
<keyword evidence="3" id="KW-0677">Repeat</keyword>
<evidence type="ECO:0000256" key="4">
    <source>
        <dbReference type="ARBA" id="ARBA00022803"/>
    </source>
</evidence>
<comment type="caution">
    <text evidence="6">The sequence shown here is derived from an EMBL/GenBank/DDBJ whole genome shotgun (WGS) entry which is preliminary data.</text>
</comment>
<dbReference type="GO" id="GO:0035735">
    <property type="term" value="P:intraciliary transport involved in cilium assembly"/>
    <property type="evidence" value="ECO:0007669"/>
    <property type="project" value="TreeGrafter"/>
</dbReference>
<proteinExistence type="inferred from homology"/>
<dbReference type="GO" id="GO:0120170">
    <property type="term" value="F:intraciliary transport particle B binding"/>
    <property type="evidence" value="ECO:0007669"/>
    <property type="project" value="TreeGrafter"/>
</dbReference>
<gene>
    <name evidence="6" type="ORF">THAOC_07756</name>
</gene>
<dbReference type="OrthoDB" id="95390at2759"/>
<keyword evidence="7" id="KW-1185">Reference proteome</keyword>
<dbReference type="Gene3D" id="1.25.40.10">
    <property type="entry name" value="Tetratricopeptide repeat domain"/>
    <property type="match status" value="1"/>
</dbReference>
<dbReference type="Proteomes" id="UP000266841">
    <property type="component" value="Unassembled WGS sequence"/>
</dbReference>
<accession>K0T0Y1</accession>
<dbReference type="InterPro" id="IPR011990">
    <property type="entry name" value="TPR-like_helical_dom_sf"/>
</dbReference>